<evidence type="ECO:0000313" key="6">
    <source>
        <dbReference type="EMBL" id="MEJ5944969.1"/>
    </source>
</evidence>
<dbReference type="RefSeq" id="WP_339574348.1">
    <property type="nucleotide sequence ID" value="NZ_JBBIAA010000004.1"/>
</dbReference>
<evidence type="ECO:0000256" key="5">
    <source>
        <dbReference type="SAM" id="MobiDB-lite"/>
    </source>
</evidence>
<name>A0ABU8RIW6_9ACTN</name>
<organism evidence="6 7">
    <name type="scientific">Pseudokineococcus basanitobsidens</name>
    <dbReference type="NCBI Taxonomy" id="1926649"/>
    <lineage>
        <taxon>Bacteria</taxon>
        <taxon>Bacillati</taxon>
        <taxon>Actinomycetota</taxon>
        <taxon>Actinomycetes</taxon>
        <taxon>Kineosporiales</taxon>
        <taxon>Kineosporiaceae</taxon>
        <taxon>Pseudokineococcus</taxon>
    </lineage>
</organism>
<evidence type="ECO:0000256" key="3">
    <source>
        <dbReference type="ARBA" id="ARBA00023054"/>
    </source>
</evidence>
<evidence type="ECO:0000256" key="2">
    <source>
        <dbReference type="ARBA" id="ARBA00009840"/>
    </source>
</evidence>
<sequence>MTTTTGLLVAVVLLALVVAVLAGHRAGVREGRRRGADDGHRDGAADLARVVAERDAALERARAAEGARVAAQQDEHDLALGLAPLTSSLARVERTVGALEAERAAQVGRLEAQLEAVQRSEEALRAETTALAGALRSPSARGAWGEVQLRRVLEHAGMLDRVDVDRQVTAPGPDGGRVRPDAVVRLPGGKSVVVDAKAPLAAFLEAAQAARPGEDPGAADRRRAAAADRHAKALRGHVEALAAKRYWEAFAPSPELVVCFVPGESFLAAACEADPALLEHAMTRGVVLATPTTLLALLRTVAATWQQDALAGSAHALLETGRELHRRLGTLGAGASALGRSLHRAVEDYNGLVGTLERRVLVSARRMTDLGVVEGDLPPVEPLVDAPRPVTAPELLARTGRDGARYPESDDGADGPHEADAARERRRAG</sequence>
<dbReference type="EMBL" id="JBBIAA010000004">
    <property type="protein sequence ID" value="MEJ5944969.1"/>
    <property type="molecule type" value="Genomic_DNA"/>
</dbReference>
<feature type="compositionally biased region" description="Basic and acidic residues" evidence="5">
    <location>
        <begin position="399"/>
        <end position="423"/>
    </location>
</feature>
<keyword evidence="7" id="KW-1185">Reference proteome</keyword>
<dbReference type="PANTHER" id="PTHR30563:SF0">
    <property type="entry name" value="DNA RECOMBINATION PROTEIN RMUC"/>
    <property type="match status" value="1"/>
</dbReference>
<dbReference type="Proteomes" id="UP001387100">
    <property type="component" value="Unassembled WGS sequence"/>
</dbReference>
<dbReference type="Pfam" id="PF02646">
    <property type="entry name" value="RmuC"/>
    <property type="match status" value="1"/>
</dbReference>
<keyword evidence="3" id="KW-0175">Coiled coil</keyword>
<evidence type="ECO:0000256" key="4">
    <source>
        <dbReference type="ARBA" id="ARBA00023172"/>
    </source>
</evidence>
<dbReference type="PANTHER" id="PTHR30563">
    <property type="entry name" value="DNA RECOMBINATION PROTEIN RMUC"/>
    <property type="match status" value="1"/>
</dbReference>
<keyword evidence="4" id="KW-0233">DNA recombination</keyword>
<comment type="caution">
    <text evidence="6">The sequence shown here is derived from an EMBL/GenBank/DDBJ whole genome shotgun (WGS) entry which is preliminary data.</text>
</comment>
<comment type="similarity">
    <text evidence="2">Belongs to the RmuC family.</text>
</comment>
<protein>
    <submittedName>
        <fullName evidence="6">DNA recombination protein RmuC</fullName>
    </submittedName>
</protein>
<comment type="function">
    <text evidence="1">Involved in DNA recombination.</text>
</comment>
<gene>
    <name evidence="6" type="ORF">WDZ17_06625</name>
</gene>
<accession>A0ABU8RIW6</accession>
<proteinExistence type="inferred from homology"/>
<evidence type="ECO:0000313" key="7">
    <source>
        <dbReference type="Proteomes" id="UP001387100"/>
    </source>
</evidence>
<dbReference type="InterPro" id="IPR003798">
    <property type="entry name" value="DNA_recombination_RmuC"/>
</dbReference>
<evidence type="ECO:0000256" key="1">
    <source>
        <dbReference type="ARBA" id="ARBA00003416"/>
    </source>
</evidence>
<feature type="region of interest" description="Disordered" evidence="5">
    <location>
        <begin position="384"/>
        <end position="429"/>
    </location>
</feature>
<reference evidence="6 7" key="1">
    <citation type="journal article" date="2017" name="Int. J. Syst. Evol. Microbiol.">
        <title>Pseudokineococcus basanitobsidens sp. nov., isolated from volcanic rock.</title>
        <authorList>
            <person name="Lee D.W."/>
            <person name="Park M.Y."/>
            <person name="Kim J.J."/>
            <person name="Kim B.S."/>
        </authorList>
    </citation>
    <scope>NUCLEOTIDE SEQUENCE [LARGE SCALE GENOMIC DNA]</scope>
    <source>
        <strain evidence="6 7">DSM 103726</strain>
    </source>
</reference>